<accession>A0A2P1P8H0</accession>
<keyword evidence="1" id="KW-0175">Coiled coil</keyword>
<dbReference type="KEGG" id="ptc:phytr_6160"/>
<reference evidence="3 4" key="1">
    <citation type="submission" date="2018-03" db="EMBL/GenBank/DDBJ databases">
        <title>A gene transfer event suggests a long-term partnership between eustigmatophyte algae and a novel lineage of endosymbiotic bacteria.</title>
        <authorList>
            <person name="Yurchenko T."/>
            <person name="Sevcikova T."/>
            <person name="Pribyl P."/>
            <person name="El Karkouri K."/>
            <person name="Klimes V."/>
            <person name="Amaral R."/>
            <person name="Zbrankova V."/>
            <person name="Kim E."/>
            <person name="Raoult D."/>
            <person name="Santos L.M.A."/>
            <person name="Elias M."/>
        </authorList>
    </citation>
    <scope>NUCLEOTIDE SEQUENCE [LARGE SCALE GENOMIC DNA]</scope>
    <source>
        <strain evidence="3">CCALA 838</strain>
    </source>
</reference>
<organism evidence="3 4">
    <name type="scientific">Candidatus Phycorickettsia trachydisci</name>
    <dbReference type="NCBI Taxonomy" id="2115978"/>
    <lineage>
        <taxon>Bacteria</taxon>
        <taxon>Pseudomonadati</taxon>
        <taxon>Pseudomonadota</taxon>
        <taxon>Alphaproteobacteria</taxon>
        <taxon>Rickettsiales</taxon>
        <taxon>Rickettsiaceae</taxon>
        <taxon>Candidatus Phycorickettsia</taxon>
    </lineage>
</organism>
<dbReference type="RefSeq" id="WP_106874416.1">
    <property type="nucleotide sequence ID" value="NZ_CP027845.1"/>
</dbReference>
<proteinExistence type="predicted"/>
<feature type="region of interest" description="Disordered" evidence="2">
    <location>
        <begin position="288"/>
        <end position="308"/>
    </location>
</feature>
<evidence type="ECO:0000256" key="2">
    <source>
        <dbReference type="SAM" id="MobiDB-lite"/>
    </source>
</evidence>
<name>A0A2P1P8H0_9RICK</name>
<dbReference type="EMBL" id="CP027845">
    <property type="protein sequence ID" value="AVP87557.1"/>
    <property type="molecule type" value="Genomic_DNA"/>
</dbReference>
<protein>
    <submittedName>
        <fullName evidence="3">Uncharacterized protein</fullName>
    </submittedName>
</protein>
<feature type="compositionally biased region" description="Basic and acidic residues" evidence="2">
    <location>
        <begin position="295"/>
        <end position="308"/>
    </location>
</feature>
<evidence type="ECO:0000313" key="4">
    <source>
        <dbReference type="Proteomes" id="UP000241762"/>
    </source>
</evidence>
<dbReference type="AlphaFoldDB" id="A0A2P1P8H0"/>
<sequence length="399" mass="45123">MEEITNILNNDCKEQYTQANMMLVLKNVQNAYNLINPDEIDDVSIINAFDQEGVNLEEHLRDSILHQLPEVGHKSIFAVNTGGSWAAMVLCSTEDKVNVKYNHSGGGQMPETLNKVLSSLDIEIKNYQCKIEGGHDACGLKTIGQISEMIKDPYKDNLSSSPFHEHHHNVLIRIFDVLFSSSILLNMNPVEASIFLEMFYERHSTRDMEKLEANVKALYSYLESQQKNLEKQQELNKNKIDENLLIVNDLLNACKQKMPQITDHKSDSYVDQMCKVLLEQLKVASQSSETTKISVHQEDSGGGTEESKKGDLKSILIKKYNLGEGYEMELYQDGKTSLRLNGEMCNFIEEKVAEQIKGQVYENPHTHEKAGVLWMDGEPELVDDIETLGLIVVGHDNEA</sequence>
<evidence type="ECO:0000313" key="3">
    <source>
        <dbReference type="EMBL" id="AVP87557.1"/>
    </source>
</evidence>
<feature type="coiled-coil region" evidence="1">
    <location>
        <begin position="208"/>
        <end position="242"/>
    </location>
</feature>
<dbReference type="Proteomes" id="UP000241762">
    <property type="component" value="Chromosome"/>
</dbReference>
<gene>
    <name evidence="3" type="ORF">phytr_6160</name>
</gene>
<keyword evidence="4" id="KW-1185">Reference proteome</keyword>
<evidence type="ECO:0000256" key="1">
    <source>
        <dbReference type="SAM" id="Coils"/>
    </source>
</evidence>